<keyword evidence="6" id="KW-0051">Antiviral defense</keyword>
<comment type="caution">
    <text evidence="10">The sequence shown here is derived from an EMBL/GenBank/DDBJ whole genome shotgun (WGS) entry which is preliminary data.</text>
</comment>
<evidence type="ECO:0000256" key="4">
    <source>
        <dbReference type="ARBA" id="ARBA00022741"/>
    </source>
</evidence>
<evidence type="ECO:0000256" key="3">
    <source>
        <dbReference type="ARBA" id="ARBA00022692"/>
    </source>
</evidence>
<gene>
    <name evidence="10" type="ORF">H6G74_03480</name>
</gene>
<dbReference type="Pfam" id="PF18967">
    <property type="entry name" value="PycTM"/>
    <property type="match status" value="1"/>
</dbReference>
<protein>
    <recommendedName>
        <fullName evidence="9">Pycsar effector protein domain-containing protein</fullName>
    </recommendedName>
</protein>
<name>A0ABR8FPJ3_9NOSO</name>
<feature type="transmembrane region" description="Helical" evidence="8">
    <location>
        <begin position="27"/>
        <end position="50"/>
    </location>
</feature>
<evidence type="ECO:0000256" key="8">
    <source>
        <dbReference type="SAM" id="Phobius"/>
    </source>
</evidence>
<dbReference type="RefSeq" id="WP_190966321.1">
    <property type="nucleotide sequence ID" value="NZ_JACJTB010000002.1"/>
</dbReference>
<dbReference type="Proteomes" id="UP000603457">
    <property type="component" value="Unassembled WGS sequence"/>
</dbReference>
<evidence type="ECO:0000256" key="1">
    <source>
        <dbReference type="ARBA" id="ARBA00004236"/>
    </source>
</evidence>
<keyword evidence="4" id="KW-0547">Nucleotide-binding</keyword>
<evidence type="ECO:0000259" key="9">
    <source>
        <dbReference type="Pfam" id="PF18967"/>
    </source>
</evidence>
<evidence type="ECO:0000313" key="10">
    <source>
        <dbReference type="EMBL" id="MBD2593389.1"/>
    </source>
</evidence>
<keyword evidence="7 8" id="KW-0472">Membrane</keyword>
<feature type="transmembrane region" description="Helical" evidence="8">
    <location>
        <begin position="56"/>
        <end position="77"/>
    </location>
</feature>
<evidence type="ECO:0000313" key="11">
    <source>
        <dbReference type="Proteomes" id="UP000603457"/>
    </source>
</evidence>
<keyword evidence="11" id="KW-1185">Reference proteome</keyword>
<accession>A0ABR8FPJ3</accession>
<evidence type="ECO:0000256" key="6">
    <source>
        <dbReference type="ARBA" id="ARBA00023118"/>
    </source>
</evidence>
<feature type="transmembrane region" description="Helical" evidence="8">
    <location>
        <begin position="160"/>
        <end position="186"/>
    </location>
</feature>
<reference evidence="10 11" key="1">
    <citation type="journal article" date="2020" name="ISME J.">
        <title>Comparative genomics reveals insights into cyanobacterial evolution and habitat adaptation.</title>
        <authorList>
            <person name="Chen M.Y."/>
            <person name="Teng W.K."/>
            <person name="Zhao L."/>
            <person name="Hu C.X."/>
            <person name="Zhou Y.K."/>
            <person name="Han B.P."/>
            <person name="Song L.R."/>
            <person name="Shu W.S."/>
        </authorList>
    </citation>
    <scope>NUCLEOTIDE SEQUENCE [LARGE SCALE GENOMIC DNA]</scope>
    <source>
        <strain evidence="10 11">FACHB-130</strain>
    </source>
</reference>
<evidence type="ECO:0000256" key="5">
    <source>
        <dbReference type="ARBA" id="ARBA00022989"/>
    </source>
</evidence>
<feature type="domain" description="Pycsar effector protein" evidence="9">
    <location>
        <begin position="8"/>
        <end position="181"/>
    </location>
</feature>
<sequence>MDEITSKLLVIFHNVNEWLKFAEAKNAVLLAFSGAGITATITLLATVEMLPNSLRIGLLLTTSLLCISALICSLSFIPKTNLERLLSLQTMSMKNSTSAIRDTDNLYFFGDLQKYNSQGLLKALNQYYFDNNIKPFKKEYKDIASQITINARITFLKFRIFTYAVYMLIISILVIPCSILISLVIYKTL</sequence>
<organism evidence="10 11">
    <name type="scientific">Nostoc spongiaeforme FACHB-130</name>
    <dbReference type="NCBI Taxonomy" id="1357510"/>
    <lineage>
        <taxon>Bacteria</taxon>
        <taxon>Bacillati</taxon>
        <taxon>Cyanobacteriota</taxon>
        <taxon>Cyanophyceae</taxon>
        <taxon>Nostocales</taxon>
        <taxon>Nostocaceae</taxon>
        <taxon>Nostoc</taxon>
    </lineage>
</organism>
<evidence type="ECO:0000256" key="7">
    <source>
        <dbReference type="ARBA" id="ARBA00023136"/>
    </source>
</evidence>
<proteinExistence type="predicted"/>
<comment type="subcellular location">
    <subcellularLocation>
        <location evidence="1">Cell membrane</location>
    </subcellularLocation>
</comment>
<keyword evidence="5 8" id="KW-1133">Transmembrane helix</keyword>
<dbReference type="EMBL" id="JACJTB010000002">
    <property type="protein sequence ID" value="MBD2593389.1"/>
    <property type="molecule type" value="Genomic_DNA"/>
</dbReference>
<keyword evidence="3 8" id="KW-0812">Transmembrane</keyword>
<dbReference type="InterPro" id="IPR043760">
    <property type="entry name" value="PycTM_dom"/>
</dbReference>
<keyword evidence="2" id="KW-1003">Cell membrane</keyword>
<evidence type="ECO:0000256" key="2">
    <source>
        <dbReference type="ARBA" id="ARBA00022475"/>
    </source>
</evidence>